<evidence type="ECO:0000313" key="4">
    <source>
        <dbReference type="RefSeq" id="XP_010478839.1"/>
    </source>
</evidence>
<accession>A0ABM0X0I6</accession>
<evidence type="ECO:0000313" key="6">
    <source>
        <dbReference type="RefSeq" id="XP_010478841.1"/>
    </source>
</evidence>
<reference evidence="3 4" key="3">
    <citation type="submission" date="2025-05" db="UniProtKB">
        <authorList>
            <consortium name="RefSeq"/>
        </authorList>
    </citation>
    <scope>IDENTIFICATION</scope>
    <source>
        <tissue evidence="3 4">Leaf</tissue>
    </source>
</reference>
<dbReference type="PANTHER" id="PTHR46890">
    <property type="entry name" value="NON-LTR RETROLELEMENT REVERSE TRANSCRIPTASE-LIKE PROTEIN-RELATED"/>
    <property type="match status" value="1"/>
</dbReference>
<sequence>MAYVQLLDWVGSDHRPLLIHTGDKKWKGDQFHEALKRCRSCLSRWKTKNNNNSAKKIQDLKSKLQKEYNSSPLDLNQINLLKSALTHEYRMEEEYWKTKSRIQWLQAGDRNTNFFHTKTKQRRNHNRITALADAHGKIWTTEEEKELYQAVHTMAREKAPGPDGFNPGFYQDHWATIRTVMKQMGFSEVWCNWIMKCITTVSYSVLLNGKPTGLIYPSRGIRQGDPILPYIYLLCTEALSAMIQESIRLKSLHGFKASRNGPAISHLLFTDDSLLFCKATDQECTIVLNILQQHEKASEGRTENGQLVHQASLPCRQRGASQIILVVSHKG</sequence>
<dbReference type="RefSeq" id="XP_010478839.1">
    <property type="nucleotide sequence ID" value="XM_010480537.2"/>
</dbReference>
<dbReference type="RefSeq" id="XP_010478842.1">
    <property type="nucleotide sequence ID" value="XM_010480540.2"/>
</dbReference>
<evidence type="ECO:0000259" key="1">
    <source>
        <dbReference type="Pfam" id="PF00078"/>
    </source>
</evidence>
<dbReference type="Pfam" id="PF00078">
    <property type="entry name" value="RVT_1"/>
    <property type="match status" value="1"/>
</dbReference>
<dbReference type="RefSeq" id="XP_019094820.1">
    <property type="nucleotide sequence ID" value="XM_019239275.1"/>
</dbReference>
<keyword evidence="2" id="KW-1185">Reference proteome</keyword>
<organism evidence="2 4">
    <name type="scientific">Camelina sativa</name>
    <name type="common">False flax</name>
    <name type="synonym">Myagrum sativum</name>
    <dbReference type="NCBI Taxonomy" id="90675"/>
    <lineage>
        <taxon>Eukaryota</taxon>
        <taxon>Viridiplantae</taxon>
        <taxon>Streptophyta</taxon>
        <taxon>Embryophyta</taxon>
        <taxon>Tracheophyta</taxon>
        <taxon>Spermatophyta</taxon>
        <taxon>Magnoliopsida</taxon>
        <taxon>eudicotyledons</taxon>
        <taxon>Gunneridae</taxon>
        <taxon>Pentapetalae</taxon>
        <taxon>rosids</taxon>
        <taxon>malvids</taxon>
        <taxon>Brassicales</taxon>
        <taxon>Brassicaceae</taxon>
        <taxon>Camelineae</taxon>
        <taxon>Camelina</taxon>
    </lineage>
</organism>
<dbReference type="Proteomes" id="UP000694864">
    <property type="component" value="Chromosome 17"/>
</dbReference>
<gene>
    <name evidence="3 4 5 6 7 8" type="primary">LOC104757764</name>
</gene>
<evidence type="ECO:0000313" key="8">
    <source>
        <dbReference type="RefSeq" id="XP_019094820.1"/>
    </source>
</evidence>
<evidence type="ECO:0000313" key="2">
    <source>
        <dbReference type="Proteomes" id="UP000694864"/>
    </source>
</evidence>
<protein>
    <submittedName>
        <fullName evidence="3 4">Uncharacterized protein LOC104757764 isoform X1</fullName>
    </submittedName>
</protein>
<evidence type="ECO:0000313" key="3">
    <source>
        <dbReference type="RefSeq" id="XP_010478838.1"/>
    </source>
</evidence>
<proteinExistence type="predicted"/>
<name>A0ABM0X0I6_CAMSA</name>
<evidence type="ECO:0000313" key="5">
    <source>
        <dbReference type="RefSeq" id="XP_010478840.1"/>
    </source>
</evidence>
<dbReference type="InterPro" id="IPR052343">
    <property type="entry name" value="Retrotransposon-Effector_Assoc"/>
</dbReference>
<dbReference type="RefSeq" id="XP_010478838.1">
    <property type="nucleotide sequence ID" value="XM_010480536.2"/>
</dbReference>
<feature type="domain" description="Reverse transcriptase" evidence="1">
    <location>
        <begin position="185"/>
        <end position="295"/>
    </location>
</feature>
<dbReference type="InterPro" id="IPR000477">
    <property type="entry name" value="RT_dom"/>
</dbReference>
<dbReference type="PANTHER" id="PTHR46890:SF48">
    <property type="entry name" value="RNA-DIRECTED DNA POLYMERASE"/>
    <property type="match status" value="1"/>
</dbReference>
<dbReference type="RefSeq" id="XP_010478841.1">
    <property type="nucleotide sequence ID" value="XM_010480539.2"/>
</dbReference>
<reference evidence="2" key="2">
    <citation type="journal article" date="2014" name="Nat. Commun.">
        <title>The emerging biofuel crop Camelina sativa retains a highly undifferentiated hexaploid genome structure.</title>
        <authorList>
            <person name="Kagale S."/>
            <person name="Koh C."/>
            <person name="Nixon J."/>
            <person name="Bollina V."/>
            <person name="Clarke W.E."/>
            <person name="Tuteja R."/>
            <person name="Spillane C."/>
            <person name="Robinson S.J."/>
            <person name="Links M.G."/>
            <person name="Clarke C."/>
            <person name="Higgins E.E."/>
            <person name="Huebert T."/>
            <person name="Sharpe A.G."/>
            <person name="Parkin I.A."/>
        </authorList>
    </citation>
    <scope>NUCLEOTIDE SEQUENCE [LARGE SCALE GENOMIC DNA]</scope>
    <source>
        <strain evidence="2">r\DH55</strain>
    </source>
</reference>
<reference evidence="2" key="1">
    <citation type="journal article" date="1997" name="Nucleic Acids Res.">
        <title>tRNAscan-SE: a program for improved detection of transfer RNA genes in genomic sequence.</title>
        <authorList>
            <person name="Lowe T.M."/>
            <person name="Eddy S.R."/>
        </authorList>
    </citation>
    <scope>NUCLEOTIDE SEQUENCE [LARGE SCALE GENOMIC DNA]</scope>
    <source>
        <strain evidence="2">r\DH55</strain>
    </source>
</reference>
<evidence type="ECO:0000313" key="7">
    <source>
        <dbReference type="RefSeq" id="XP_010478842.1"/>
    </source>
</evidence>
<dbReference type="RefSeq" id="XP_010478840.1">
    <property type="nucleotide sequence ID" value="XM_010480538.2"/>
</dbReference>
<dbReference type="GeneID" id="104757764"/>